<keyword evidence="1" id="KW-0732">Signal</keyword>
<protein>
    <recommendedName>
        <fullName evidence="4">Lipoprotein</fullName>
    </recommendedName>
</protein>
<comment type="caution">
    <text evidence="2">The sequence shown here is derived from an EMBL/GenBank/DDBJ whole genome shotgun (WGS) entry which is preliminary data.</text>
</comment>
<dbReference type="PROSITE" id="PS51257">
    <property type="entry name" value="PROKAR_LIPOPROTEIN"/>
    <property type="match status" value="1"/>
</dbReference>
<organism evidence="2 3">
    <name type="scientific">Modicisalibacter tunisiensis</name>
    <dbReference type="NCBI Taxonomy" id="390637"/>
    <lineage>
        <taxon>Bacteria</taxon>
        <taxon>Pseudomonadati</taxon>
        <taxon>Pseudomonadota</taxon>
        <taxon>Gammaproteobacteria</taxon>
        <taxon>Oceanospirillales</taxon>
        <taxon>Halomonadaceae</taxon>
        <taxon>Modicisalibacter</taxon>
    </lineage>
</organism>
<feature type="chain" id="PRO_5047096135" description="Lipoprotein" evidence="1">
    <location>
        <begin position="22"/>
        <end position="219"/>
    </location>
</feature>
<evidence type="ECO:0008006" key="4">
    <source>
        <dbReference type="Google" id="ProtNLM"/>
    </source>
</evidence>
<sequence length="219" mass="23797">MSRRWILAGLGSALLLSGCFAVNTTQVPMAATYPYNTQRKMQAAHHWDVLAANEAQGMLRSRALRGKALYIDPNGENSTFAQSYQELLTSRLVSQGALVRTAPGNTARVTYDVQTVEHRARRDARAPRGTWTALSAGIAVATLPINQWGEPALALIPAAGLADLFSGSWESVSNHEVIITTRVTEDDRVLYSSSNLYYINGDDAGQYAGSRPLPVSSTW</sequence>
<dbReference type="RefSeq" id="WP_224415040.1">
    <property type="nucleotide sequence ID" value="NZ_JAGXFC010000001.1"/>
</dbReference>
<feature type="signal peptide" evidence="1">
    <location>
        <begin position="1"/>
        <end position="21"/>
    </location>
</feature>
<keyword evidence="3" id="KW-1185">Reference proteome</keyword>
<gene>
    <name evidence="2" type="ORF">KGQ91_11475</name>
</gene>
<accession>A0ABS7X1K3</accession>
<evidence type="ECO:0000313" key="2">
    <source>
        <dbReference type="EMBL" id="MBZ9568289.1"/>
    </source>
</evidence>
<name>A0ABS7X1K3_9GAMM</name>
<proteinExistence type="predicted"/>
<dbReference type="EMBL" id="JAGXFD010000001">
    <property type="protein sequence ID" value="MBZ9568289.1"/>
    <property type="molecule type" value="Genomic_DNA"/>
</dbReference>
<reference evidence="2 3" key="1">
    <citation type="submission" date="2021-05" db="EMBL/GenBank/DDBJ databases">
        <title>Petroleum and Energy Research Collection (APPE): ex situ preservation of microbial diversity associated with the oil industry and exploitation of its biotechnological potential.</title>
        <authorList>
            <person name="Paixao C.T.M."/>
            <person name="Gomes M.B."/>
            <person name="Oliveira V.M."/>
        </authorList>
    </citation>
    <scope>NUCLEOTIDE SEQUENCE [LARGE SCALE GENOMIC DNA]</scope>
    <source>
        <strain evidence="2 3">LIT2</strain>
    </source>
</reference>
<dbReference type="Proteomes" id="UP001319883">
    <property type="component" value="Unassembled WGS sequence"/>
</dbReference>
<evidence type="ECO:0000256" key="1">
    <source>
        <dbReference type="SAM" id="SignalP"/>
    </source>
</evidence>
<evidence type="ECO:0000313" key="3">
    <source>
        <dbReference type="Proteomes" id="UP001319883"/>
    </source>
</evidence>